<protein>
    <submittedName>
        <fullName evidence="4">Uncharacterized protein</fullName>
    </submittedName>
</protein>
<dbReference type="AlphaFoldDB" id="A0A1V3NVQ9"/>
<name>A0A1V3NVQ9_9GAMM</name>
<organism evidence="4 5">
    <name type="scientific">Thioalkalivibrio denitrificans</name>
    <dbReference type="NCBI Taxonomy" id="108003"/>
    <lineage>
        <taxon>Bacteria</taxon>
        <taxon>Pseudomonadati</taxon>
        <taxon>Pseudomonadota</taxon>
        <taxon>Gammaproteobacteria</taxon>
        <taxon>Chromatiales</taxon>
        <taxon>Ectothiorhodospiraceae</taxon>
        <taxon>Thioalkalivibrio</taxon>
    </lineage>
</organism>
<gene>
    <name evidence="4" type="ORF">B1C78_00220</name>
</gene>
<proteinExistence type="predicted"/>
<dbReference type="PIRSF" id="PIRSF015558">
    <property type="entry name" value="Txn_reg_DeoR_prd"/>
    <property type="match status" value="1"/>
</dbReference>
<comment type="caution">
    <text evidence="4">The sequence shown here is derived from an EMBL/GenBank/DDBJ whole genome shotgun (WGS) entry which is preliminary data.</text>
</comment>
<dbReference type="InterPro" id="IPR051534">
    <property type="entry name" value="CBASS_pafABC_assoc_protein"/>
</dbReference>
<dbReference type="Pfam" id="PF13280">
    <property type="entry name" value="WYL"/>
    <property type="match status" value="1"/>
</dbReference>
<evidence type="ECO:0000259" key="2">
    <source>
        <dbReference type="Pfam" id="PF26107"/>
    </source>
</evidence>
<dbReference type="Pfam" id="PF26107">
    <property type="entry name" value="BrxR_CTD"/>
    <property type="match status" value="1"/>
</dbReference>
<evidence type="ECO:0000259" key="1">
    <source>
        <dbReference type="Pfam" id="PF13280"/>
    </source>
</evidence>
<dbReference type="Proteomes" id="UP000189462">
    <property type="component" value="Unassembled WGS sequence"/>
</dbReference>
<feature type="domain" description="DNA-binding transcriptional repressor CapW winged helix-turn-helix" evidence="3">
    <location>
        <begin position="33"/>
        <end position="113"/>
    </location>
</feature>
<dbReference type="STRING" id="108003.B1C78_00220"/>
<evidence type="ECO:0000313" key="4">
    <source>
        <dbReference type="EMBL" id="OOG28806.1"/>
    </source>
</evidence>
<feature type="domain" description="DNA-binding transcriptional repressor CapW C-terminal dimerisation" evidence="2">
    <location>
        <begin position="234"/>
        <end position="307"/>
    </location>
</feature>
<dbReference type="InterPro" id="IPR059019">
    <property type="entry name" value="WHD_CapW"/>
</dbReference>
<dbReference type="InterPro" id="IPR026881">
    <property type="entry name" value="WYL_dom"/>
</dbReference>
<dbReference type="InterPro" id="IPR016634">
    <property type="entry name" value="CapW-like"/>
</dbReference>
<keyword evidence="5" id="KW-1185">Reference proteome</keyword>
<sequence length="318" mass="36867">MDYMRSNIVQFGQRRKPTAQQRQSWIASLNHGQRQRLRFLESRLLWEGAVNRRDICDEFGVTPNHLTREMRAYKDHFPENIWYDETSRSYRPTQDFQPGLASGDPGEYLALLRAHAQHPADALRTELGGDVPCDALRPPEGAIDKAVLRGILQAIHRKEGCVIRYQSFSRAKSECRTVWPHALAWTGDRWHVRAFDENRRMHIDLALTRISSLDATDAPRPSGATSDSDWEEMETIEVIPNPGLSAGQQRVIAKEYSMSRRGNGWVWEVTLRRCLIPYFLFRFRLDEDRSDKIRDGFPLQRIVLLDPNVRTRHAFGKD</sequence>
<dbReference type="PROSITE" id="PS52050">
    <property type="entry name" value="WYL"/>
    <property type="match status" value="1"/>
</dbReference>
<reference evidence="4 5" key="1">
    <citation type="submission" date="2017-02" db="EMBL/GenBank/DDBJ databases">
        <title>Genomic diversity within the haloalkaliphilic genus Thioalkalivibrio.</title>
        <authorList>
            <person name="Ahn A.-C."/>
            <person name="Meier-Kolthoff J."/>
            <person name="Overmars L."/>
            <person name="Richter M."/>
            <person name="Woyke T."/>
            <person name="Sorokin D.Y."/>
            <person name="Muyzer G."/>
        </authorList>
    </citation>
    <scope>NUCLEOTIDE SEQUENCE [LARGE SCALE GENOMIC DNA]</scope>
    <source>
        <strain evidence="4 5">ALJD</strain>
    </source>
</reference>
<accession>A0A1V3NVQ9</accession>
<dbReference type="EMBL" id="MVBK01000001">
    <property type="protein sequence ID" value="OOG28806.1"/>
    <property type="molecule type" value="Genomic_DNA"/>
</dbReference>
<dbReference type="PANTHER" id="PTHR34580:SF3">
    <property type="entry name" value="PROTEIN PAFB"/>
    <property type="match status" value="1"/>
</dbReference>
<dbReference type="InterPro" id="IPR059020">
    <property type="entry name" value="CapW_CTD"/>
</dbReference>
<dbReference type="PANTHER" id="PTHR34580">
    <property type="match status" value="1"/>
</dbReference>
<evidence type="ECO:0000313" key="5">
    <source>
        <dbReference type="Proteomes" id="UP000189462"/>
    </source>
</evidence>
<feature type="domain" description="WYL" evidence="1">
    <location>
        <begin position="147"/>
        <end position="213"/>
    </location>
</feature>
<dbReference type="Pfam" id="PF26109">
    <property type="entry name" value="WHD_BrxR"/>
    <property type="match status" value="1"/>
</dbReference>
<evidence type="ECO:0000259" key="3">
    <source>
        <dbReference type="Pfam" id="PF26109"/>
    </source>
</evidence>